<evidence type="ECO:0000259" key="7">
    <source>
        <dbReference type="Pfam" id="PF07980"/>
    </source>
</evidence>
<comment type="subcellular location">
    <subcellularLocation>
        <location evidence="1">Cell outer membrane</location>
    </subcellularLocation>
</comment>
<evidence type="ECO:0000256" key="2">
    <source>
        <dbReference type="ARBA" id="ARBA00006275"/>
    </source>
</evidence>
<keyword evidence="4" id="KW-0472">Membrane</keyword>
<dbReference type="GO" id="GO:0009279">
    <property type="term" value="C:cell outer membrane"/>
    <property type="evidence" value="ECO:0007669"/>
    <property type="project" value="UniProtKB-SubCell"/>
</dbReference>
<dbReference type="EMBL" id="FWXT01000006">
    <property type="protein sequence ID" value="SMD08566.1"/>
    <property type="molecule type" value="Genomic_DNA"/>
</dbReference>
<evidence type="ECO:0000256" key="5">
    <source>
        <dbReference type="ARBA" id="ARBA00023237"/>
    </source>
</evidence>
<gene>
    <name evidence="9" type="ORF">SAMN04488524_4779</name>
</gene>
<keyword evidence="3 6" id="KW-0732">Signal</keyword>
<dbReference type="STRING" id="151894.SAMN04488524_4779"/>
<feature type="chain" id="PRO_5012732367" evidence="6">
    <location>
        <begin position="27"/>
        <end position="601"/>
    </location>
</feature>
<proteinExistence type="inferred from homology"/>
<evidence type="ECO:0000256" key="4">
    <source>
        <dbReference type="ARBA" id="ARBA00023136"/>
    </source>
</evidence>
<name>A0A1W2EGU5_9SPHI</name>
<evidence type="ECO:0000313" key="10">
    <source>
        <dbReference type="Proteomes" id="UP000192756"/>
    </source>
</evidence>
<evidence type="ECO:0000313" key="9">
    <source>
        <dbReference type="EMBL" id="SMD08566.1"/>
    </source>
</evidence>
<protein>
    <submittedName>
        <fullName evidence="9">Starch-binding associating with outer membrane</fullName>
    </submittedName>
</protein>
<evidence type="ECO:0000256" key="6">
    <source>
        <dbReference type="SAM" id="SignalP"/>
    </source>
</evidence>
<evidence type="ECO:0000259" key="8">
    <source>
        <dbReference type="Pfam" id="PF14322"/>
    </source>
</evidence>
<feature type="domain" description="SusD-like N-terminal" evidence="8">
    <location>
        <begin position="115"/>
        <end position="238"/>
    </location>
</feature>
<organism evidence="9 10">
    <name type="scientific">Pedobacter africanus</name>
    <dbReference type="NCBI Taxonomy" id="151894"/>
    <lineage>
        <taxon>Bacteria</taxon>
        <taxon>Pseudomonadati</taxon>
        <taxon>Bacteroidota</taxon>
        <taxon>Sphingobacteriia</taxon>
        <taxon>Sphingobacteriales</taxon>
        <taxon>Sphingobacteriaceae</taxon>
        <taxon>Pedobacter</taxon>
    </lineage>
</organism>
<dbReference type="InterPro" id="IPR011990">
    <property type="entry name" value="TPR-like_helical_dom_sf"/>
</dbReference>
<accession>A0A1W2EGU5</accession>
<dbReference type="AlphaFoldDB" id="A0A1W2EGU5"/>
<evidence type="ECO:0000256" key="1">
    <source>
        <dbReference type="ARBA" id="ARBA00004442"/>
    </source>
</evidence>
<feature type="signal peptide" evidence="6">
    <location>
        <begin position="1"/>
        <end position="26"/>
    </location>
</feature>
<keyword evidence="5" id="KW-0998">Cell outer membrane</keyword>
<comment type="similarity">
    <text evidence="2">Belongs to the SusD family.</text>
</comment>
<dbReference type="Gene3D" id="1.25.40.390">
    <property type="match status" value="1"/>
</dbReference>
<dbReference type="InterPro" id="IPR012944">
    <property type="entry name" value="SusD_RagB_dom"/>
</dbReference>
<dbReference type="Pfam" id="PF07980">
    <property type="entry name" value="SusD_RagB"/>
    <property type="match status" value="1"/>
</dbReference>
<dbReference type="Proteomes" id="UP000192756">
    <property type="component" value="Unassembled WGS sequence"/>
</dbReference>
<sequence>MKIMRKIFLVVTLVMTACLSCTKDGADLLDPTASRGISDVFGNATNSDKFLMDIYRQILPVLPRTDFAGSRWRHNYLLDVGTENGSSNIQGNLPVRDYNAGSLTPSSTGLFSYSDWRDGYVAIRACYLFLAHIDEVPLDPQFNYDETTRKIRKAEAKWLLAFNYAELAKEFGGLPLVKKVVDPLDDVAVARSSFDETISYVVQLCDEAAVDLPPVYTDNELGRATRGAALALKARMLLYAASPLWNDSSSPADSPFGGKYDAGKWLKAAQAAQAVMNLNAYQLHQDIATLFNTRTNSEIIYARMQEPMAYFSATNVPYRLYNGTGAYALGGANQVTYNMVKEYEVLKNGVAYSVDDPASGHNLQDPYKNRDPRFYRDCIYNGAQILGKAAEFGDVAAGVAKTPAHNMLPSIYNTYVFNVKFCDLTLNVTWNARSPSAGTRTNQNYPYLRYAEVLLNYAEAMNEVYGPEGTGPGLTRTALDALNEVRTRAKYPAGKPEYMGLSGGMPPVASGLGKDEFRRKLRHERRVEFCFEEHWFWDLRRWKLTPDLDIKAQIPVWVSPTTVQYQIKTIDNRYFDPKMYRMPIPQVEIQANPKLVQNPDW</sequence>
<feature type="domain" description="RagB/SusD" evidence="7">
    <location>
        <begin position="311"/>
        <end position="601"/>
    </location>
</feature>
<evidence type="ECO:0000256" key="3">
    <source>
        <dbReference type="ARBA" id="ARBA00022729"/>
    </source>
</evidence>
<keyword evidence="10" id="KW-1185">Reference proteome</keyword>
<dbReference type="SUPFAM" id="SSF48452">
    <property type="entry name" value="TPR-like"/>
    <property type="match status" value="1"/>
</dbReference>
<dbReference type="PROSITE" id="PS51257">
    <property type="entry name" value="PROKAR_LIPOPROTEIN"/>
    <property type="match status" value="1"/>
</dbReference>
<dbReference type="InterPro" id="IPR033985">
    <property type="entry name" value="SusD-like_N"/>
</dbReference>
<dbReference type="Pfam" id="PF14322">
    <property type="entry name" value="SusD-like_3"/>
    <property type="match status" value="1"/>
</dbReference>
<reference evidence="10" key="1">
    <citation type="submission" date="2017-04" db="EMBL/GenBank/DDBJ databases">
        <authorList>
            <person name="Varghese N."/>
            <person name="Submissions S."/>
        </authorList>
    </citation>
    <scope>NUCLEOTIDE SEQUENCE [LARGE SCALE GENOMIC DNA]</scope>
    <source>
        <strain evidence="10">DSM 12126</strain>
    </source>
</reference>